<reference evidence="3 4" key="1">
    <citation type="submission" date="2013-05" db="EMBL/GenBank/DDBJ databases">
        <title>Drechslerella stenobrocha genome reveals carnivorous origination and mechanical trapping mechanism of predatory fungi.</title>
        <authorList>
            <person name="Liu X."/>
            <person name="Zhang W."/>
            <person name="Liu K."/>
        </authorList>
    </citation>
    <scope>NUCLEOTIDE SEQUENCE [LARGE SCALE GENOMIC DNA]</scope>
    <source>
        <strain evidence="3 4">248</strain>
    </source>
</reference>
<keyword evidence="4" id="KW-1185">Reference proteome</keyword>
<dbReference type="AlphaFoldDB" id="W7I6U9"/>
<gene>
    <name evidence="3" type="ORF">DRE_06604</name>
</gene>
<feature type="compositionally biased region" description="Acidic residues" evidence="2">
    <location>
        <begin position="65"/>
        <end position="78"/>
    </location>
</feature>
<keyword evidence="1" id="KW-0175">Coiled coil</keyword>
<evidence type="ECO:0000313" key="3">
    <source>
        <dbReference type="EMBL" id="EWC44615.1"/>
    </source>
</evidence>
<evidence type="ECO:0000313" key="4">
    <source>
        <dbReference type="Proteomes" id="UP000024837"/>
    </source>
</evidence>
<protein>
    <submittedName>
        <fullName evidence="3">Uncharacterized protein</fullName>
    </submittedName>
</protein>
<accession>W7I6U9</accession>
<name>W7I6U9_9PEZI</name>
<dbReference type="HOGENOM" id="CLU_2306033_0_0_1"/>
<sequence>MHYTAEQAASELEARLDNLDSQLEALIQAGNIPPELLDMDNETLMRTLEMATRDGQQQQAKEGVKEDEEKEDEEEDGSETQGSTAGKDHFTNGTSGRGGK</sequence>
<feature type="region of interest" description="Disordered" evidence="2">
    <location>
        <begin position="50"/>
        <end position="100"/>
    </location>
</feature>
<dbReference type="Proteomes" id="UP000024837">
    <property type="component" value="Unassembled WGS sequence"/>
</dbReference>
<dbReference type="OrthoDB" id="5398685at2759"/>
<organism evidence="3 4">
    <name type="scientific">Drechslerella stenobrocha 248</name>
    <dbReference type="NCBI Taxonomy" id="1043628"/>
    <lineage>
        <taxon>Eukaryota</taxon>
        <taxon>Fungi</taxon>
        <taxon>Dikarya</taxon>
        <taxon>Ascomycota</taxon>
        <taxon>Pezizomycotina</taxon>
        <taxon>Orbiliomycetes</taxon>
        <taxon>Orbiliales</taxon>
        <taxon>Orbiliaceae</taxon>
        <taxon>Drechslerella</taxon>
    </lineage>
</organism>
<evidence type="ECO:0000256" key="1">
    <source>
        <dbReference type="SAM" id="Coils"/>
    </source>
</evidence>
<evidence type="ECO:0000256" key="2">
    <source>
        <dbReference type="SAM" id="MobiDB-lite"/>
    </source>
</evidence>
<proteinExistence type="predicted"/>
<feature type="coiled-coil region" evidence="1">
    <location>
        <begin position="2"/>
        <end position="29"/>
    </location>
</feature>
<dbReference type="EMBL" id="KI966437">
    <property type="protein sequence ID" value="EWC44615.1"/>
    <property type="molecule type" value="Genomic_DNA"/>
</dbReference>